<organism evidence="2 3">
    <name type="scientific">Allacma fusca</name>
    <dbReference type="NCBI Taxonomy" id="39272"/>
    <lineage>
        <taxon>Eukaryota</taxon>
        <taxon>Metazoa</taxon>
        <taxon>Ecdysozoa</taxon>
        <taxon>Arthropoda</taxon>
        <taxon>Hexapoda</taxon>
        <taxon>Collembola</taxon>
        <taxon>Symphypleona</taxon>
        <taxon>Sminthuridae</taxon>
        <taxon>Allacma</taxon>
    </lineage>
</organism>
<gene>
    <name evidence="2" type="ORF">AFUS01_LOCUS41444</name>
</gene>
<dbReference type="AlphaFoldDB" id="A0A8J2PXE1"/>
<keyword evidence="3" id="KW-1185">Reference proteome</keyword>
<feature type="compositionally biased region" description="Basic and acidic residues" evidence="1">
    <location>
        <begin position="1"/>
        <end position="17"/>
    </location>
</feature>
<name>A0A8J2PXE1_9HEXA</name>
<comment type="caution">
    <text evidence="2">The sequence shown here is derived from an EMBL/GenBank/DDBJ whole genome shotgun (WGS) entry which is preliminary data.</text>
</comment>
<evidence type="ECO:0000256" key="1">
    <source>
        <dbReference type="SAM" id="MobiDB-lite"/>
    </source>
</evidence>
<feature type="region of interest" description="Disordered" evidence="1">
    <location>
        <begin position="1"/>
        <end position="25"/>
    </location>
</feature>
<feature type="non-terminal residue" evidence="2">
    <location>
        <position position="1"/>
    </location>
</feature>
<proteinExistence type="predicted"/>
<reference evidence="2" key="1">
    <citation type="submission" date="2021-06" db="EMBL/GenBank/DDBJ databases">
        <authorList>
            <person name="Hodson N. C."/>
            <person name="Mongue J. A."/>
            <person name="Jaron S. K."/>
        </authorList>
    </citation>
    <scope>NUCLEOTIDE SEQUENCE</scope>
</reference>
<dbReference type="Proteomes" id="UP000708208">
    <property type="component" value="Unassembled WGS sequence"/>
</dbReference>
<evidence type="ECO:0000313" key="2">
    <source>
        <dbReference type="EMBL" id="CAG7831717.1"/>
    </source>
</evidence>
<dbReference type="EMBL" id="CAJVCH010561714">
    <property type="protein sequence ID" value="CAG7831717.1"/>
    <property type="molecule type" value="Genomic_DNA"/>
</dbReference>
<evidence type="ECO:0000313" key="3">
    <source>
        <dbReference type="Proteomes" id="UP000708208"/>
    </source>
</evidence>
<accession>A0A8J2PXE1</accession>
<protein>
    <submittedName>
        <fullName evidence="2">Uncharacterized protein</fullName>
    </submittedName>
</protein>
<sequence length="25" mass="2907">MKENKTRNMDSEIRDKQTTGNILIA</sequence>